<name>A0AAD6D000_9EURO</name>
<evidence type="ECO:0000313" key="2">
    <source>
        <dbReference type="Proteomes" id="UP001220324"/>
    </source>
</evidence>
<keyword evidence="2" id="KW-1185">Reference proteome</keyword>
<protein>
    <submittedName>
        <fullName evidence="1">Uncharacterized protein</fullName>
    </submittedName>
</protein>
<evidence type="ECO:0000313" key="1">
    <source>
        <dbReference type="EMBL" id="KAJ5546545.1"/>
    </source>
</evidence>
<proteinExistence type="predicted"/>
<dbReference type="EMBL" id="JAQIZZ010000003">
    <property type="protein sequence ID" value="KAJ5546545.1"/>
    <property type="molecule type" value="Genomic_DNA"/>
</dbReference>
<gene>
    <name evidence="1" type="ORF">N7494_004130</name>
</gene>
<comment type="caution">
    <text evidence="1">The sequence shown here is derived from an EMBL/GenBank/DDBJ whole genome shotgun (WGS) entry which is preliminary data.</text>
</comment>
<dbReference type="AlphaFoldDB" id="A0AAD6D000"/>
<reference evidence="1 2" key="1">
    <citation type="journal article" date="2023" name="IMA Fungus">
        <title>Comparative genomic study of the Penicillium genus elucidates a diverse pangenome and 15 lateral gene transfer events.</title>
        <authorList>
            <person name="Petersen C."/>
            <person name="Sorensen T."/>
            <person name="Nielsen M.R."/>
            <person name="Sondergaard T.E."/>
            <person name="Sorensen J.L."/>
            <person name="Fitzpatrick D.A."/>
            <person name="Frisvad J.C."/>
            <person name="Nielsen K.L."/>
        </authorList>
    </citation>
    <scope>NUCLEOTIDE SEQUENCE [LARGE SCALE GENOMIC DNA]</scope>
    <source>
        <strain evidence="1 2">IBT 35679</strain>
    </source>
</reference>
<dbReference type="Proteomes" id="UP001220324">
    <property type="component" value="Unassembled WGS sequence"/>
</dbReference>
<sequence>MSSGLKNETGLLPFVGCKDLQILRVNIKVTNDGTNGREYFVVLDLDQIIKSIIHNIMPGSCPLQSTEN</sequence>
<accession>A0AAD6D000</accession>
<organism evidence="1 2">
    <name type="scientific">Penicillium frequentans</name>
    <dbReference type="NCBI Taxonomy" id="3151616"/>
    <lineage>
        <taxon>Eukaryota</taxon>
        <taxon>Fungi</taxon>
        <taxon>Dikarya</taxon>
        <taxon>Ascomycota</taxon>
        <taxon>Pezizomycotina</taxon>
        <taxon>Eurotiomycetes</taxon>
        <taxon>Eurotiomycetidae</taxon>
        <taxon>Eurotiales</taxon>
        <taxon>Aspergillaceae</taxon>
        <taxon>Penicillium</taxon>
    </lineage>
</organism>